<comment type="caution">
    <text evidence="1">The sequence shown here is derived from an EMBL/GenBank/DDBJ whole genome shotgun (WGS) entry which is preliminary data.</text>
</comment>
<evidence type="ECO:0008006" key="3">
    <source>
        <dbReference type="Google" id="ProtNLM"/>
    </source>
</evidence>
<organism evidence="1 2">
    <name type="scientific">Piscibacillus salipiscarius</name>
    <dbReference type="NCBI Taxonomy" id="299480"/>
    <lineage>
        <taxon>Bacteria</taxon>
        <taxon>Bacillati</taxon>
        <taxon>Bacillota</taxon>
        <taxon>Bacilli</taxon>
        <taxon>Bacillales</taxon>
        <taxon>Bacillaceae</taxon>
        <taxon>Piscibacillus</taxon>
    </lineage>
</organism>
<name>A0ABW5QER2_9BACI</name>
<reference evidence="2" key="1">
    <citation type="journal article" date="2019" name="Int. J. Syst. Evol. Microbiol.">
        <title>The Global Catalogue of Microorganisms (GCM) 10K type strain sequencing project: providing services to taxonomists for standard genome sequencing and annotation.</title>
        <authorList>
            <consortium name="The Broad Institute Genomics Platform"/>
            <consortium name="The Broad Institute Genome Sequencing Center for Infectious Disease"/>
            <person name="Wu L."/>
            <person name="Ma J."/>
        </authorList>
    </citation>
    <scope>NUCLEOTIDE SEQUENCE [LARGE SCALE GENOMIC DNA]</scope>
    <source>
        <strain evidence="2">TISTR 1571</strain>
    </source>
</reference>
<dbReference type="RefSeq" id="WP_377330113.1">
    <property type="nucleotide sequence ID" value="NZ_JBHUMZ010000050.1"/>
</dbReference>
<protein>
    <recommendedName>
        <fullName evidence="3">HNH endonuclease</fullName>
    </recommendedName>
</protein>
<evidence type="ECO:0000313" key="2">
    <source>
        <dbReference type="Proteomes" id="UP001597452"/>
    </source>
</evidence>
<sequence>MMNKEDFARYLETQAKLKPYSIGRYAGAIDTISSELEGYGLEDKNLYNLNDSTFIDVILSNPEFIKKNNKGNRMYSTAFKHFKRYIEHSNARGFQAELLKEELDFEQYLHKKPDKDNIRNIVDKPIEKPTHKSVSNRKVWYRDPRYASEAVAYANYLCEVNNQHQHFISKFNQRNYVEAHHLIPIAFQEHFDFSLDIHANIVSLCLICHKKLHYGLLEEKKEVLKSLFSSRSDRLKASGINISLEELFSYYKD</sequence>
<proteinExistence type="predicted"/>
<dbReference type="EMBL" id="JBHUMZ010000050">
    <property type="protein sequence ID" value="MFD2640035.1"/>
    <property type="molecule type" value="Genomic_DNA"/>
</dbReference>
<dbReference type="Proteomes" id="UP001597452">
    <property type="component" value="Unassembled WGS sequence"/>
</dbReference>
<gene>
    <name evidence="1" type="ORF">ACFSW4_14290</name>
</gene>
<accession>A0ABW5QER2</accession>
<evidence type="ECO:0000313" key="1">
    <source>
        <dbReference type="EMBL" id="MFD2640035.1"/>
    </source>
</evidence>
<keyword evidence="2" id="KW-1185">Reference proteome</keyword>